<dbReference type="KEGG" id="nsh:GXM_07798"/>
<sequence>MGLRVAQPQLVVRELTSQNNSKFKIINFIINTPRINAGA</sequence>
<protein>
    <submittedName>
        <fullName evidence="1">Uncharacterized protein</fullName>
    </submittedName>
</protein>
<organism evidence="1 2">
    <name type="scientific">Nostoc sphaeroides CCNUC1</name>
    <dbReference type="NCBI Taxonomy" id="2653204"/>
    <lineage>
        <taxon>Bacteria</taxon>
        <taxon>Bacillati</taxon>
        <taxon>Cyanobacteriota</taxon>
        <taxon>Cyanophyceae</taxon>
        <taxon>Nostocales</taxon>
        <taxon>Nostocaceae</taxon>
        <taxon>Nostoc</taxon>
    </lineage>
</organism>
<dbReference type="EMBL" id="CP045227">
    <property type="protein sequence ID" value="QFS50304.1"/>
    <property type="molecule type" value="Genomic_DNA"/>
</dbReference>
<name>A0A5P8WCF1_9NOSO</name>
<gene>
    <name evidence="1" type="ORF">GXM_07798</name>
</gene>
<accession>A0A5P8WCF1</accession>
<proteinExistence type="predicted"/>
<dbReference type="Proteomes" id="UP000326678">
    <property type="component" value="Chromosome Gxm2"/>
</dbReference>
<evidence type="ECO:0000313" key="1">
    <source>
        <dbReference type="EMBL" id="QFS50304.1"/>
    </source>
</evidence>
<reference evidence="1 2" key="1">
    <citation type="submission" date="2019-10" db="EMBL/GenBank/DDBJ databases">
        <title>Genomic and transcriptomic insights into the perfect genentic adaptation of a filamentous nitrogen-fixing cyanobacterium to rice fields.</title>
        <authorList>
            <person name="Chen Z."/>
        </authorList>
    </citation>
    <scope>NUCLEOTIDE SEQUENCE [LARGE SCALE GENOMIC DNA]</scope>
    <source>
        <strain evidence="1">CCNUC1</strain>
    </source>
</reference>
<dbReference type="AlphaFoldDB" id="A0A5P8WCF1"/>
<evidence type="ECO:0000313" key="2">
    <source>
        <dbReference type="Proteomes" id="UP000326678"/>
    </source>
</evidence>
<keyword evidence="2" id="KW-1185">Reference proteome</keyword>